<proteinExistence type="predicted"/>
<reference evidence="1" key="1">
    <citation type="journal article" date="2020" name="New Phytol.">
        <title>Comparative genomics reveals dynamic genome evolution in host specialist ectomycorrhizal fungi.</title>
        <authorList>
            <person name="Lofgren L.A."/>
            <person name="Nguyen N.H."/>
            <person name="Vilgalys R."/>
            <person name="Ruytinx J."/>
            <person name="Liao H.L."/>
            <person name="Branco S."/>
            <person name="Kuo A."/>
            <person name="LaButti K."/>
            <person name="Lipzen A."/>
            <person name="Andreopoulos W."/>
            <person name="Pangilinan J."/>
            <person name="Riley R."/>
            <person name="Hundley H."/>
            <person name="Na H."/>
            <person name="Barry K."/>
            <person name="Grigoriev I.V."/>
            <person name="Stajich J.E."/>
            <person name="Kennedy P.G."/>
        </authorList>
    </citation>
    <scope>NUCLEOTIDE SEQUENCE</scope>
    <source>
        <strain evidence="1">FC203</strain>
    </source>
</reference>
<protein>
    <submittedName>
        <fullName evidence="1">Uncharacterized protein</fullName>
    </submittedName>
</protein>
<evidence type="ECO:0000313" key="2">
    <source>
        <dbReference type="Proteomes" id="UP001195769"/>
    </source>
</evidence>
<comment type="caution">
    <text evidence="1">The sequence shown here is derived from an EMBL/GenBank/DDBJ whole genome shotgun (WGS) entry which is preliminary data.</text>
</comment>
<dbReference type="EMBL" id="JABBWK010000029">
    <property type="protein sequence ID" value="KAG1899920.1"/>
    <property type="molecule type" value="Genomic_DNA"/>
</dbReference>
<feature type="non-terminal residue" evidence="1">
    <location>
        <position position="59"/>
    </location>
</feature>
<evidence type="ECO:0000313" key="1">
    <source>
        <dbReference type="EMBL" id="KAG1899920.1"/>
    </source>
</evidence>
<gene>
    <name evidence="1" type="ORF">F5891DRAFT_928036</name>
</gene>
<dbReference type="GeneID" id="64668204"/>
<name>A0AAD4E561_9AGAM</name>
<keyword evidence="2" id="KW-1185">Reference proteome</keyword>
<dbReference type="RefSeq" id="XP_041225496.1">
    <property type="nucleotide sequence ID" value="XM_041373906.1"/>
</dbReference>
<sequence>VLCPACLQPGKNLPSNWREAPLTKRWLYGLFVAIDTNFQLKCKVVSKDSLDPSLSNGWG</sequence>
<dbReference type="Proteomes" id="UP001195769">
    <property type="component" value="Unassembled WGS sequence"/>
</dbReference>
<organism evidence="1 2">
    <name type="scientific">Suillus fuscotomentosus</name>
    <dbReference type="NCBI Taxonomy" id="1912939"/>
    <lineage>
        <taxon>Eukaryota</taxon>
        <taxon>Fungi</taxon>
        <taxon>Dikarya</taxon>
        <taxon>Basidiomycota</taxon>
        <taxon>Agaricomycotina</taxon>
        <taxon>Agaricomycetes</taxon>
        <taxon>Agaricomycetidae</taxon>
        <taxon>Boletales</taxon>
        <taxon>Suillineae</taxon>
        <taxon>Suillaceae</taxon>
        <taxon>Suillus</taxon>
    </lineage>
</organism>
<accession>A0AAD4E561</accession>
<dbReference type="AlphaFoldDB" id="A0AAD4E561"/>
<feature type="non-terminal residue" evidence="1">
    <location>
        <position position="1"/>
    </location>
</feature>